<dbReference type="GeneID" id="8863647"/>
<reference evidence="2 3" key="1">
    <citation type="journal article" date="2010" name="Cell">
        <title>The genome of Naegleria gruberi illuminates early eukaryotic versatility.</title>
        <authorList>
            <person name="Fritz-Laylin L.K."/>
            <person name="Prochnik S.E."/>
            <person name="Ginger M.L."/>
            <person name="Dacks J.B."/>
            <person name="Carpenter M.L."/>
            <person name="Field M.C."/>
            <person name="Kuo A."/>
            <person name="Paredez A."/>
            <person name="Chapman J."/>
            <person name="Pham J."/>
            <person name="Shu S."/>
            <person name="Neupane R."/>
            <person name="Cipriano M."/>
            <person name="Mancuso J."/>
            <person name="Tu H."/>
            <person name="Salamov A."/>
            <person name="Lindquist E."/>
            <person name="Shapiro H."/>
            <person name="Lucas S."/>
            <person name="Grigoriev I.V."/>
            <person name="Cande W.Z."/>
            <person name="Fulton C."/>
            <person name="Rokhsar D.S."/>
            <person name="Dawson S.C."/>
        </authorList>
    </citation>
    <scope>NUCLEOTIDE SEQUENCE [LARGE SCALE GENOMIC DNA]</scope>
    <source>
        <strain evidence="2 3">NEG-M</strain>
    </source>
</reference>
<dbReference type="InterPro" id="IPR000719">
    <property type="entry name" value="Prot_kinase_dom"/>
</dbReference>
<dbReference type="PANTHER" id="PTHR44305">
    <property type="entry name" value="SI:DKEY-192D15.2-RELATED"/>
    <property type="match status" value="1"/>
</dbReference>
<dbReference type="Pfam" id="PF00069">
    <property type="entry name" value="Pkinase"/>
    <property type="match status" value="1"/>
</dbReference>
<dbReference type="SMART" id="SM00220">
    <property type="entry name" value="S_TKc"/>
    <property type="match status" value="1"/>
</dbReference>
<dbReference type="Proteomes" id="UP000006671">
    <property type="component" value="Unassembled WGS sequence"/>
</dbReference>
<dbReference type="KEGG" id="ngr:NAEGRDRAFT_61572"/>
<dbReference type="PROSITE" id="PS50011">
    <property type="entry name" value="PROTEIN_KINASE_DOM"/>
    <property type="match status" value="1"/>
</dbReference>
<feature type="domain" description="Protein kinase" evidence="1">
    <location>
        <begin position="396"/>
        <end position="671"/>
    </location>
</feature>
<gene>
    <name evidence="2" type="ORF">NAEGRDRAFT_61572</name>
</gene>
<dbReference type="GO" id="GO:0004672">
    <property type="term" value="F:protein kinase activity"/>
    <property type="evidence" value="ECO:0007669"/>
    <property type="project" value="InterPro"/>
</dbReference>
<dbReference type="SUPFAM" id="SSF56112">
    <property type="entry name" value="Protein kinase-like (PK-like)"/>
    <property type="match status" value="1"/>
</dbReference>
<dbReference type="STRING" id="5762.D2UYS5"/>
<dbReference type="InterPro" id="IPR053083">
    <property type="entry name" value="TF_kinase-domain_protein"/>
</dbReference>
<keyword evidence="3" id="KW-1185">Reference proteome</keyword>
<protein>
    <submittedName>
        <fullName evidence="2">Predicted protein</fullName>
    </submittedName>
</protein>
<dbReference type="RefSeq" id="XP_002683583.1">
    <property type="nucleotide sequence ID" value="XM_002683537.1"/>
</dbReference>
<proteinExistence type="predicted"/>
<evidence type="ECO:0000313" key="3">
    <source>
        <dbReference type="Proteomes" id="UP000006671"/>
    </source>
</evidence>
<name>D2UYS5_NAEGR</name>
<dbReference type="InParanoid" id="D2UYS5"/>
<organism evidence="3">
    <name type="scientific">Naegleria gruberi</name>
    <name type="common">Amoeba</name>
    <dbReference type="NCBI Taxonomy" id="5762"/>
    <lineage>
        <taxon>Eukaryota</taxon>
        <taxon>Discoba</taxon>
        <taxon>Heterolobosea</taxon>
        <taxon>Tetramitia</taxon>
        <taxon>Eutetramitia</taxon>
        <taxon>Vahlkampfiidae</taxon>
        <taxon>Naegleria</taxon>
    </lineage>
</organism>
<sequence>MAGRKRSNSGSGKVKFSDAIVKEKVKQALNGVQDRNIEFKIPSNWSTNQNYVSQFRDCFYHLNIKLAESSEHEIVKSNLYTNCLMAINKFVYSPNNETANEVFKVFDFAKEEDLGRNYCLLFKALFPSRFELPGWKDTSELTKTGSHFSPLFDLAVCFQNYFRCGNQVVKDLFHDNEVFEDINLGVKPDDVLIRKYRDSIDVIKLIREDKPDIVTHHYMHKDFLKLIIQMRLSLAYAIRNLITSDSTIIDSHSKLFTIGVNTSSKKSFVYVMNVLVTKNENDAKNDFDLSYVLHYVGSFSNDCTKIDITKADEGEFLTSTSGSNELFSDIDSSVTLEHEPIQEKSADEKYYGRVELVAFLLCIFYDVEFNKMQEYLKSHTSSSVCDSSKKQKQYRYADNSIISIEPFGNVCFNKDSSFTYFSKRNNLVKGDIFFKETPKHSVTVFSKDTVIEEGNMVLRLRNTMLTPYLNDDHRGLFSLAGDCLADVIGMKTNFELSDIIHFLSDILIQMTILFTKKIVHNDIKPQNIIRIENRWFLIDYELSILFHKVNEDRLCCFQSDDVIVNKSGTKGYLAPEKQKEKLISITGDVYSLGMTVLEMMSKQPVTAEDPLNAVSIQNENLKQIMTGMLQEDHCKRYSPDQCLTQLKELFADELELARNDNSLFRDTEHFVKVVGAKLKVTKVY</sequence>
<evidence type="ECO:0000259" key="1">
    <source>
        <dbReference type="PROSITE" id="PS50011"/>
    </source>
</evidence>
<dbReference type="GO" id="GO:0005524">
    <property type="term" value="F:ATP binding"/>
    <property type="evidence" value="ECO:0007669"/>
    <property type="project" value="InterPro"/>
</dbReference>
<dbReference type="EMBL" id="GG738845">
    <property type="protein sequence ID" value="EFC50839.1"/>
    <property type="molecule type" value="Genomic_DNA"/>
</dbReference>
<dbReference type="VEuPathDB" id="AmoebaDB:NAEGRDRAFT_61572"/>
<dbReference type="Gene3D" id="1.10.510.10">
    <property type="entry name" value="Transferase(Phosphotransferase) domain 1"/>
    <property type="match status" value="1"/>
</dbReference>
<dbReference type="InterPro" id="IPR011009">
    <property type="entry name" value="Kinase-like_dom_sf"/>
</dbReference>
<dbReference type="AlphaFoldDB" id="D2UYS5"/>
<accession>D2UYS5</accession>
<dbReference type="eggNOG" id="KOG0192">
    <property type="taxonomic scope" value="Eukaryota"/>
</dbReference>
<dbReference type="PANTHER" id="PTHR44305:SF2">
    <property type="entry name" value="SI:DKEY-192D15.2"/>
    <property type="match status" value="1"/>
</dbReference>
<evidence type="ECO:0000313" key="2">
    <source>
        <dbReference type="EMBL" id="EFC50839.1"/>
    </source>
</evidence>
<dbReference type="OrthoDB" id="1668230at2759"/>